<reference evidence="2 3" key="1">
    <citation type="submission" date="2019-06" db="EMBL/GenBank/DDBJ databases">
        <title>Whole genome shotgun sequence of Gluconobacter roseus NBRC 3990.</title>
        <authorList>
            <person name="Hosoyama A."/>
            <person name="Uohara A."/>
            <person name="Ohji S."/>
            <person name="Ichikawa N."/>
        </authorList>
    </citation>
    <scope>NUCLEOTIDE SEQUENCE [LARGE SCALE GENOMIC DNA]</scope>
    <source>
        <strain evidence="2 3">NBRC 3990</strain>
    </source>
</reference>
<dbReference type="EMBL" id="BJLY01000001">
    <property type="protein sequence ID" value="GEB02983.1"/>
    <property type="molecule type" value="Genomic_DNA"/>
</dbReference>
<keyword evidence="1" id="KW-0175">Coiled coil</keyword>
<dbReference type="Proteomes" id="UP000320772">
    <property type="component" value="Unassembled WGS sequence"/>
</dbReference>
<sequence>MDVQTIEQTYNQLQQQAQQTAQALQALGSKMQTAAQTGDMQAREWSLDLRELALAFQAEQQQVTNLLQQLHAALANAQQDYGTQPSYQQPTQQVPVQPVQSAPDNNFVSNILNSGFARSVEAGAGFSIGNDLIKEIF</sequence>
<dbReference type="RefSeq" id="WP_062507560.1">
    <property type="nucleotide sequence ID" value="NZ_BAQZ01000017.1"/>
</dbReference>
<keyword evidence="3" id="KW-1185">Reference proteome</keyword>
<feature type="coiled-coil region" evidence="1">
    <location>
        <begin position="3"/>
        <end position="80"/>
    </location>
</feature>
<comment type="caution">
    <text evidence="2">The sequence shown here is derived from an EMBL/GenBank/DDBJ whole genome shotgun (WGS) entry which is preliminary data.</text>
</comment>
<evidence type="ECO:0000313" key="2">
    <source>
        <dbReference type="EMBL" id="GEB02983.1"/>
    </source>
</evidence>
<accession>A0A4Y3M306</accession>
<proteinExistence type="predicted"/>
<protein>
    <submittedName>
        <fullName evidence="2">Uncharacterized protein</fullName>
    </submittedName>
</protein>
<name>A0A4Y3M306_9PROT</name>
<evidence type="ECO:0000313" key="3">
    <source>
        <dbReference type="Proteomes" id="UP000320772"/>
    </source>
</evidence>
<evidence type="ECO:0000256" key="1">
    <source>
        <dbReference type="SAM" id="Coils"/>
    </source>
</evidence>
<organism evidence="2 3">
    <name type="scientific">Gluconobacter roseus NBRC 3990</name>
    <dbReference type="NCBI Taxonomy" id="1307950"/>
    <lineage>
        <taxon>Bacteria</taxon>
        <taxon>Pseudomonadati</taxon>
        <taxon>Pseudomonadota</taxon>
        <taxon>Alphaproteobacteria</taxon>
        <taxon>Acetobacterales</taxon>
        <taxon>Acetobacteraceae</taxon>
        <taxon>Gluconobacter</taxon>
    </lineage>
</organism>
<gene>
    <name evidence="2" type="ORF">GRO01_05590</name>
</gene>
<dbReference type="AlphaFoldDB" id="A0A4Y3M306"/>